<dbReference type="EMBL" id="JABBFR010000006">
    <property type="protein sequence ID" value="MBT0723963.1"/>
    <property type="molecule type" value="Genomic_DNA"/>
</dbReference>
<name>A0ABS5SWV3_9GAMM</name>
<comment type="caution">
    <text evidence="1">The sequence shown here is derived from an EMBL/GenBank/DDBJ whole genome shotgun (WGS) entry which is preliminary data.</text>
</comment>
<protein>
    <submittedName>
        <fullName evidence="1">Uncharacterized protein</fullName>
    </submittedName>
</protein>
<accession>A0ABS5SWV3</accession>
<evidence type="ECO:0000313" key="2">
    <source>
        <dbReference type="Proteomes" id="UP000790096"/>
    </source>
</evidence>
<organism evidence="1 2">
    <name type="scientific">Rosenbergiella gaditana</name>
    <dbReference type="NCBI Taxonomy" id="2726987"/>
    <lineage>
        <taxon>Bacteria</taxon>
        <taxon>Pseudomonadati</taxon>
        <taxon>Pseudomonadota</taxon>
        <taxon>Gammaproteobacteria</taxon>
        <taxon>Enterobacterales</taxon>
        <taxon>Erwiniaceae</taxon>
        <taxon>Rosenbergiella</taxon>
    </lineage>
</organism>
<reference evidence="1 2" key="1">
    <citation type="submission" date="2020-04" db="EMBL/GenBank/DDBJ databases">
        <title>Genome sequencing of Rosenbergiella species.</title>
        <authorList>
            <person name="Alvarez-Perez S."/>
            <person name="Lievens B."/>
        </authorList>
    </citation>
    <scope>NUCLEOTIDE SEQUENCE [LARGE SCALE GENOMIC DNA]</scope>
    <source>
        <strain evidence="1 2">S61</strain>
    </source>
</reference>
<evidence type="ECO:0000313" key="1">
    <source>
        <dbReference type="EMBL" id="MBT0723963.1"/>
    </source>
</evidence>
<keyword evidence="2" id="KW-1185">Reference proteome</keyword>
<gene>
    <name evidence="1" type="ORF">HH682_05825</name>
</gene>
<proteinExistence type="predicted"/>
<dbReference type="Proteomes" id="UP000790096">
    <property type="component" value="Unassembled WGS sequence"/>
</dbReference>
<dbReference type="RefSeq" id="WP_214236668.1">
    <property type="nucleotide sequence ID" value="NZ_JABBFR010000006.1"/>
</dbReference>
<sequence>MAKYKVIAEGPGIQEEEEFEVDSEEEAEEYAKDFFFSHFNYGLSKVSD</sequence>